<dbReference type="Proteomes" id="UP000720189">
    <property type="component" value="Unassembled WGS sequence"/>
</dbReference>
<comment type="caution">
    <text evidence="2">The sequence shown here is derived from an EMBL/GenBank/DDBJ whole genome shotgun (WGS) entry which is preliminary data.</text>
</comment>
<feature type="region of interest" description="Disordered" evidence="1">
    <location>
        <begin position="1"/>
        <end position="24"/>
    </location>
</feature>
<sequence>MLKLRKAQYQDPIADPGAASGGGTPQRAHLLVKASFFASTPYTSRLALVVGFDKMLNWENGSEQIWLISPI</sequence>
<name>A0A9P9K9E2_FUSRE</name>
<reference evidence="2" key="1">
    <citation type="journal article" date="2021" name="Nat. Commun.">
        <title>Genetic determinants of endophytism in the Arabidopsis root mycobiome.</title>
        <authorList>
            <person name="Mesny F."/>
            <person name="Miyauchi S."/>
            <person name="Thiergart T."/>
            <person name="Pickel B."/>
            <person name="Atanasova L."/>
            <person name="Karlsson M."/>
            <person name="Huettel B."/>
            <person name="Barry K.W."/>
            <person name="Haridas S."/>
            <person name="Chen C."/>
            <person name="Bauer D."/>
            <person name="Andreopoulos W."/>
            <person name="Pangilinan J."/>
            <person name="LaButti K."/>
            <person name="Riley R."/>
            <person name="Lipzen A."/>
            <person name="Clum A."/>
            <person name="Drula E."/>
            <person name="Henrissat B."/>
            <person name="Kohler A."/>
            <person name="Grigoriev I.V."/>
            <person name="Martin F.M."/>
            <person name="Hacquard S."/>
        </authorList>
    </citation>
    <scope>NUCLEOTIDE SEQUENCE</scope>
    <source>
        <strain evidence="2">MPI-CAGE-AT-0023</strain>
    </source>
</reference>
<keyword evidence="3" id="KW-1185">Reference proteome</keyword>
<dbReference type="RefSeq" id="XP_046048776.1">
    <property type="nucleotide sequence ID" value="XM_046193008.1"/>
</dbReference>
<evidence type="ECO:0000313" key="3">
    <source>
        <dbReference type="Proteomes" id="UP000720189"/>
    </source>
</evidence>
<gene>
    <name evidence="2" type="ORF">BKA55DRAFT_570496</name>
</gene>
<organism evidence="2 3">
    <name type="scientific">Fusarium redolens</name>
    <dbReference type="NCBI Taxonomy" id="48865"/>
    <lineage>
        <taxon>Eukaryota</taxon>
        <taxon>Fungi</taxon>
        <taxon>Dikarya</taxon>
        <taxon>Ascomycota</taxon>
        <taxon>Pezizomycotina</taxon>
        <taxon>Sordariomycetes</taxon>
        <taxon>Hypocreomycetidae</taxon>
        <taxon>Hypocreales</taxon>
        <taxon>Nectriaceae</taxon>
        <taxon>Fusarium</taxon>
        <taxon>Fusarium redolens species complex</taxon>
    </lineage>
</organism>
<dbReference type="GeneID" id="70222962"/>
<evidence type="ECO:0000256" key="1">
    <source>
        <dbReference type="SAM" id="MobiDB-lite"/>
    </source>
</evidence>
<accession>A0A9P9K9E2</accession>
<dbReference type="EMBL" id="JAGMUX010000009">
    <property type="protein sequence ID" value="KAH7248981.1"/>
    <property type="molecule type" value="Genomic_DNA"/>
</dbReference>
<protein>
    <submittedName>
        <fullName evidence="2">Uncharacterized protein</fullName>
    </submittedName>
</protein>
<evidence type="ECO:0000313" key="2">
    <source>
        <dbReference type="EMBL" id="KAH7248981.1"/>
    </source>
</evidence>
<dbReference type="AlphaFoldDB" id="A0A9P9K9E2"/>
<proteinExistence type="predicted"/>